<dbReference type="InterPro" id="IPR003609">
    <property type="entry name" value="Pan_app"/>
</dbReference>
<proteinExistence type="predicted"/>
<dbReference type="EMBL" id="CM002045">
    <property type="protein sequence ID" value="EPT26748.1"/>
    <property type="molecule type" value="Genomic_DNA"/>
</dbReference>
<dbReference type="CDD" id="cd01100">
    <property type="entry name" value="APPLE_Factor_XI_like"/>
    <property type="match status" value="6"/>
</dbReference>
<feature type="domain" description="Apple" evidence="3">
    <location>
        <begin position="823"/>
        <end position="898"/>
    </location>
</feature>
<feature type="domain" description="Apple" evidence="3">
    <location>
        <begin position="215"/>
        <end position="290"/>
    </location>
</feature>
<evidence type="ECO:0000313" key="4">
    <source>
        <dbReference type="EMBL" id="EPT26748.1"/>
    </source>
</evidence>
<dbReference type="EMBL" id="KE138836">
    <property type="protein sequence ID" value="EPT26748.1"/>
    <property type="molecule type" value="Genomic_DNA"/>
</dbReference>
<feature type="domain" description="Apple" evidence="3">
    <location>
        <begin position="496"/>
        <end position="570"/>
    </location>
</feature>
<dbReference type="Proteomes" id="UP000001529">
    <property type="component" value="Chromosome X"/>
</dbReference>
<dbReference type="Pfam" id="PF00024">
    <property type="entry name" value="PAN_1"/>
    <property type="match status" value="9"/>
</dbReference>
<dbReference type="OrthoDB" id="9448935at2759"/>
<organism evidence="4 5">
    <name type="scientific">Toxoplasma gondii (strain ATCC 50611 / Me49)</name>
    <dbReference type="NCBI Taxonomy" id="508771"/>
    <lineage>
        <taxon>Eukaryota</taxon>
        <taxon>Sar</taxon>
        <taxon>Alveolata</taxon>
        <taxon>Apicomplexa</taxon>
        <taxon>Conoidasida</taxon>
        <taxon>Coccidia</taxon>
        <taxon>Eucoccidiorida</taxon>
        <taxon>Eimeriorina</taxon>
        <taxon>Sarcocystidae</taxon>
        <taxon>Toxoplasma</taxon>
    </lineage>
</organism>
<feature type="domain" description="Apple" evidence="3">
    <location>
        <begin position="1241"/>
        <end position="1299"/>
    </location>
</feature>
<evidence type="ECO:0000256" key="2">
    <source>
        <dbReference type="ARBA" id="ARBA00023157"/>
    </source>
</evidence>
<feature type="domain" description="Apple" evidence="3">
    <location>
        <begin position="47"/>
        <end position="122"/>
    </location>
</feature>
<feature type="domain" description="Apple" evidence="3">
    <location>
        <begin position="658"/>
        <end position="733"/>
    </location>
</feature>
<dbReference type="PhylomeDB" id="S8EZX1"/>
<dbReference type="GeneID" id="29769133"/>
<keyword evidence="2" id="KW-1015">Disulfide bond</keyword>
<keyword evidence="4" id="KW-0378">Hydrolase</keyword>
<keyword evidence="5" id="KW-1185">Reference proteome</keyword>
<dbReference type="PANTHER" id="PTHR33946">
    <property type="match status" value="1"/>
</dbReference>
<accession>S8EZX1</accession>
<dbReference type="EC" id="3.4.21.27" evidence="4"/>
<dbReference type="PROSITE" id="PS50948">
    <property type="entry name" value="PAN"/>
    <property type="match status" value="10"/>
</dbReference>
<dbReference type="GO" id="GO:0006508">
    <property type="term" value="P:proteolysis"/>
    <property type="evidence" value="ECO:0007669"/>
    <property type="project" value="InterPro"/>
</dbReference>
<name>S8EZX1_TOXGM</name>
<dbReference type="KEGG" id="tgo:TGME49_235315"/>
<protein>
    <submittedName>
        <fullName evidence="4">PAN domain-containing protein</fullName>
        <ecNumber evidence="4">3.4.21.27</ecNumber>
    </submittedName>
</protein>
<dbReference type="GO" id="GO:0005576">
    <property type="term" value="C:extracellular region"/>
    <property type="evidence" value="ECO:0007669"/>
    <property type="project" value="InterPro"/>
</dbReference>
<dbReference type="SUPFAM" id="SSF57414">
    <property type="entry name" value="Hairpin loop containing domain-like"/>
    <property type="match status" value="18"/>
</dbReference>
<feature type="domain" description="Apple" evidence="3">
    <location>
        <begin position="576"/>
        <end position="651"/>
    </location>
</feature>
<dbReference type="Pfam" id="PF14295">
    <property type="entry name" value="PAN_4"/>
    <property type="match status" value="15"/>
</dbReference>
<keyword evidence="1" id="KW-0677">Repeat</keyword>
<dbReference type="GO" id="GO:0004252">
    <property type="term" value="F:serine-type endopeptidase activity"/>
    <property type="evidence" value="ECO:0007669"/>
    <property type="project" value="UniProtKB-EC"/>
</dbReference>
<evidence type="ECO:0000256" key="1">
    <source>
        <dbReference type="ARBA" id="ARBA00022737"/>
    </source>
</evidence>
<evidence type="ECO:0000313" key="5">
    <source>
        <dbReference type="Proteomes" id="UP000001529"/>
    </source>
</evidence>
<dbReference type="VEuPathDB" id="ToxoDB:TGME49_235315"/>
<dbReference type="RefSeq" id="XP_018635833.1">
    <property type="nucleotide sequence ID" value="XM_018780422.1"/>
</dbReference>
<evidence type="ECO:0000259" key="3">
    <source>
        <dbReference type="PROSITE" id="PS50948"/>
    </source>
</evidence>
<dbReference type="SMART" id="SM00473">
    <property type="entry name" value="PAN_AP"/>
    <property type="match status" value="5"/>
</dbReference>
<dbReference type="PANTHER" id="PTHR33946:SF4">
    <property type="entry name" value="COAGULATION FACTOR XI"/>
    <property type="match status" value="1"/>
</dbReference>
<reference evidence="4" key="1">
    <citation type="submission" date="2013-04" db="EMBL/GenBank/DDBJ databases">
        <authorList>
            <person name="Sibley D."/>
            <person name="Venepally P."/>
            <person name="Karamycheva S."/>
            <person name="Hadjithomas M."/>
            <person name="Khan A."/>
            <person name="Brunk B."/>
            <person name="Roos D."/>
            <person name="Caler E."/>
            <person name="Lorenzi H."/>
        </authorList>
    </citation>
    <scope>NUCLEOTIDE SEQUENCE [LARGE SCALE GENOMIC DNA]</scope>
    <source>
        <strain evidence="4">ME49</strain>
    </source>
</reference>
<feature type="domain" description="Apple" evidence="3">
    <location>
        <begin position="1158"/>
        <end position="1231"/>
    </location>
</feature>
<sequence length="2328" mass="253640">MVAYCRKTAGSRRVWRRMCAATAVAGTAIALLSCSARSVSASSDAHCYENNTDYRGLDVEKVETGTVHSFFACQELCAEHPQCFFWTWDAVNKNCYLKAEAAAASRVTGSSAIGLVSGPKSCLSSAPSMHGCYQLDTDYFGYDIATVEDGSIASPGACQTACQETAGCQYWSFVSQTSACYMKDSRALLGYKKGSDTVGMISGPRDCLPQVSAWCFEGNVDYVGYDVEKVENGQVTSAAACQQLCRAIPQCFYFTWVSNENNCFLKNSSATQGRSSTYSTIGMVSGPKVCHSNPPGACYELNVDYFGHDVQKFETGQVTTATMCHELCRVPCFEKDVDYSGGLVIEMGPGAATSAAMCQSFCQASRVCYFWTWNRDTQNCFLKDSTATSFWVTGESTIGLVSGPKDCEPLPPACMELNVDYYGHDIKKIEDQRVDSAAACQSLCQATSGCIYWTWVSQTEHCYLKDLHALLGRVQSQQTVGMVSGPKYCTPTPPGCHEWDVDYQGFDIKKIEGQCSSAKHCQHMCQGTAGCSFWSYVSSSKSCYLKSNLALNGRHADESTLGMVSGPAFCPLHPVCKEDNVDYSGYDVQKIESGDVASAKECQALCEKLPECSFWTWVSYKQNCYLKNYFALIGRDAGPAASGMISGPKRCAAVPQACHEYNVDYRGHDVKKLESGQVFSADSCRALCQADQSCHYWTWVRSTNSCYLKDQYAPLGRVQDSSTFGMVSGSRRCGEQFSGSCYEVGVDYYGYDIEKLETGEVTTPSACQALCKNRAGCYYWTWVQTTQSCYLKNPYALQGWMRDSTTMDKISGAKDCVPVPATCHELDVDYRGFDIQKIETNSVASYADCQQLCEANVQCFYWTWVSQKKNCYLKNQGALLGRTQDAATAGLVSGPKTCTPRGQCYEVDVDYHGFDTEKIETGQVTSAALCHYHCVTAAHCAYWTWVGQTSNCYLKSSNALLGRVQDFSSVGMVSGPRICAPSAGSLEINVDFVGNDIKLVDDGSVKSYPDCQYLCQQYSDCHYWTYYQDKMSCFLKNAMAPTSRLPRQSTVSGPKFFDGPGVPPPSLPEEPLQPCFQTNVEFIGVELQSLVTNFAAQCQSACQANALCSFFTFYRLERRCVLKSSETGRPQRELPVGFAISGMKFCSSNDNHDSGPQCAVYNTEYVGQECGSHATASSALHCQALCQQSSVCNFFTYHSQDGRCVLQQFASSSAEIQAVPRGFAVSATKYCEAPETDAPSCAERDAEYLGNTLRTVTTTSATDCQGLCKENVHCDFFTFDGLTSACILKKAYAGGEDKLYNCRNLSRQNNTLYLGIDTAPVITAETSSECQKLCQQFTDCEYFTFSTSEKRCRLRKLENAGSTVQKLPFPGIVSGPKYCSTPMEPSGGHYAEVDVELKNHNLPASPVAAENATACLEACNGEPECHYWTYYSTVDESMACHLKGAGALEGKASLAGAVSGSKDVVITVEVGIEYVDANLPKDPLRAQSLRECQEACANVLQCKYWTFYPRRSVNCYLKDFTATNTKKTNVNAVSGGKYSIRGMVPRKYLDDRRYGADLLSGQTVASAALTAASANECQKQAQANPKKPFWSWNKFDQTCNLHGDEVLGSETYDYEWVSGYAESQDSSYPSEAYTYGKGIDLLLLGTFQMTTASSPEACAEMCAGVELCRVASFTRAASDGTPNCFLGRLGAQRAVVSKDQVVVAQHNLVLQVGRKPTTVSISDQSGSTLTKCMKLCGQTETCKRWSIDLSTGICSLYAHTEAWTDNASCVTADIGILLEEIEEAVLVDTALLPVAVNKVVKPVTDCAVQCQKSHCLAYSYAVAGAGARDDACYFGYIGDGADLPRFTKRQKGSVLVRMQNRLMMTEVAFVGERSTSTTEQLDTAVACATACSTAMDCKAWTFRGDESRCELFASVSTGVADSPLVVSGTKQADGSAFEASHVKLQTAIATRLTDTILARQTVQSETECETLCTNTANCVQWSTTTQDDDTLDCVAGAWNALLEPNNNARTSVISSRFFRPFMELKGKPIKTDNPASPPADPVQHCVEQCESHVADCHAWTMKITATGAQCEYFTETVRVASTTNPLAVSGSKGISDVQARAVVYGAHQVPATQDLSAPTVLDCQKKCEDDDSCLAWSYKYTETIDVCRTIQDPAYDRTAEAGAIVVELHYRFLQPFQVLAGEQEDIIDTVEGSATKNDLCGCMAACFDRIECAAWALELTEAGSICTLYSAFKKVEAPGLVISGTRRNATSCESGIADRLLLENPIMIESEGTLDEVLKTATSQHSYTVGVSLVTPAQEPPQYKQAKVVSSNEVSDSAVAVVVNYVAP</sequence>
<dbReference type="Gene3D" id="3.50.4.10">
    <property type="entry name" value="Hepatocyte Growth Factor"/>
    <property type="match status" value="19"/>
</dbReference>
<dbReference type="InterPro" id="IPR000177">
    <property type="entry name" value="Apple"/>
</dbReference>
<feature type="domain" description="Apple" evidence="3">
    <location>
        <begin position="1075"/>
        <end position="1146"/>
    </location>
</feature>
<dbReference type="SMART" id="SM00223">
    <property type="entry name" value="APPLE"/>
    <property type="match status" value="19"/>
</dbReference>
<feature type="domain" description="Apple" evidence="3">
    <location>
        <begin position="1302"/>
        <end position="1379"/>
    </location>
</feature>
<gene>
    <name evidence="4" type="ORF">TGME49_235315</name>
</gene>
<dbReference type="PROSITE" id="PS51257">
    <property type="entry name" value="PROKAR_LIPOPROTEIN"/>
    <property type="match status" value="1"/>
</dbReference>